<dbReference type="Proteomes" id="UP001320706">
    <property type="component" value="Unassembled WGS sequence"/>
</dbReference>
<organism evidence="1 2">
    <name type="scientific">Zalaria obscura</name>
    <dbReference type="NCBI Taxonomy" id="2024903"/>
    <lineage>
        <taxon>Eukaryota</taxon>
        <taxon>Fungi</taxon>
        <taxon>Dikarya</taxon>
        <taxon>Ascomycota</taxon>
        <taxon>Pezizomycotina</taxon>
        <taxon>Dothideomycetes</taxon>
        <taxon>Dothideomycetidae</taxon>
        <taxon>Dothideales</taxon>
        <taxon>Zalariaceae</taxon>
        <taxon>Zalaria</taxon>
    </lineage>
</organism>
<sequence>MAVHKPHGISSAQVLRNLQPHFNKSKLFEPVISQEIARREQESSNQRQKRSRRSRGPVNVKMGHGGTLDPMATGVLVVGVGSGTKSLNKFLECTKSYETVVLFGAATDSYDVEGKVVKRAPYKHITKEAVEEALGKFRGKIMQKPPVFSALRVQGKRLYEYAREGKEIPVEIQERPVEVEQLEMLEWIEGGSHDFHWPEREAEQADKDVVEKVLHLNEVVSEDKAAKEHEAETKDLKRKRDEDANGTVTDDADAGSKKAKTEAEPVMSGALPETTNEQSNGEAKDGEKAEPKPRCPAPAARLRMTVTSGFYVRSLCHDLGASVGSLGMMSELVRSRQGNFELGKNVLEYDDLAKGEDVWGPQVTEFLAQWSEKGEPVPEPRPENREGRSQQKKKSPPREEQGRKRNTSSPEE</sequence>
<keyword evidence="2" id="KW-1185">Reference proteome</keyword>
<proteinExistence type="predicted"/>
<name>A0ACC3SNU2_9PEZI</name>
<dbReference type="EC" id="5.4.99.25" evidence="1"/>
<accession>A0ACC3SNU2</accession>
<gene>
    <name evidence="1" type="primary">PUS4</name>
    <name evidence="1" type="ORF">M8818_000601</name>
</gene>
<evidence type="ECO:0000313" key="1">
    <source>
        <dbReference type="EMBL" id="KAK8220185.1"/>
    </source>
</evidence>
<protein>
    <submittedName>
        <fullName evidence="1">Pseudouridine synthase pus4</fullName>
        <ecNumber evidence="1">5.4.99.25</ecNumber>
    </submittedName>
</protein>
<comment type="caution">
    <text evidence="1">The sequence shown here is derived from an EMBL/GenBank/DDBJ whole genome shotgun (WGS) entry which is preliminary data.</text>
</comment>
<reference evidence="1" key="1">
    <citation type="submission" date="2024-02" db="EMBL/GenBank/DDBJ databases">
        <title>Metagenome Assembled Genome of Zalaria obscura JY119.</title>
        <authorList>
            <person name="Vighnesh L."/>
            <person name="Jagadeeshwari U."/>
            <person name="Venkata Ramana C."/>
            <person name="Sasikala C."/>
        </authorList>
    </citation>
    <scope>NUCLEOTIDE SEQUENCE</scope>
    <source>
        <strain evidence="1">JY119</strain>
    </source>
</reference>
<dbReference type="EMBL" id="JAMKPW020000002">
    <property type="protein sequence ID" value="KAK8220185.1"/>
    <property type="molecule type" value="Genomic_DNA"/>
</dbReference>
<evidence type="ECO:0000313" key="2">
    <source>
        <dbReference type="Proteomes" id="UP001320706"/>
    </source>
</evidence>
<keyword evidence="1" id="KW-0413">Isomerase</keyword>